<dbReference type="Proteomes" id="UP001183794">
    <property type="component" value="Unassembled WGS sequence"/>
</dbReference>
<keyword evidence="1" id="KW-0472">Membrane</keyword>
<feature type="transmembrane region" description="Helical" evidence="1">
    <location>
        <begin position="167"/>
        <end position="184"/>
    </location>
</feature>
<dbReference type="InterPro" id="IPR007404">
    <property type="entry name" value="YdjM-like"/>
</dbReference>
<dbReference type="Pfam" id="PF04307">
    <property type="entry name" value="YdjM"/>
    <property type="match status" value="1"/>
</dbReference>
<reference evidence="2 3" key="1">
    <citation type="submission" date="2023-07" db="EMBL/GenBank/DDBJ databases">
        <title>Sequencing the genomes of 1000 actinobacteria strains.</title>
        <authorList>
            <person name="Klenk H.-P."/>
        </authorList>
    </citation>
    <scope>NUCLEOTIDE SEQUENCE [LARGE SCALE GENOMIC DNA]</scope>
    <source>
        <strain evidence="2 3">DSM 22966</strain>
    </source>
</reference>
<accession>A0ABU2B027</accession>
<keyword evidence="1" id="KW-1133">Transmembrane helix</keyword>
<sequence>MMGAQHAACGAAAWVVVASDYGIPISVITQPLAETFDWLSWLPETLPLGLGMLDVGPAGVLLGAVICAGAALLPDIDHHNASIAHSLPPVSMAMARFFQTASGGHRNGTHSIVGVLFFAVVAWLAGFIAIEDVGILGDLNIGAGLIAVILSAFAFKVLRFMPKRARKVPWVAGISFGVLTTLLFPEGPIWLMTCVVLGVVVHIAGDMLTKEGCNLLWPFRLLPPRFVKNGPILSEVWSTNGYLSLPLLGSADSIRSWAFTIPVSLVAMTGMSIATVVWAQQLWAVVF</sequence>
<dbReference type="PANTHER" id="PTHR35531">
    <property type="entry name" value="INNER MEMBRANE PROTEIN YBCI-RELATED"/>
    <property type="match status" value="1"/>
</dbReference>
<feature type="transmembrane region" description="Helical" evidence="1">
    <location>
        <begin position="112"/>
        <end position="130"/>
    </location>
</feature>
<protein>
    <submittedName>
        <fullName evidence="2">Membrane-bound metal-dependent hydrolase YbcI (DUF457 family)</fullName>
    </submittedName>
</protein>
<feature type="transmembrane region" description="Helical" evidence="1">
    <location>
        <begin position="257"/>
        <end position="279"/>
    </location>
</feature>
<proteinExistence type="predicted"/>
<evidence type="ECO:0000256" key="1">
    <source>
        <dbReference type="SAM" id="Phobius"/>
    </source>
</evidence>
<dbReference type="PANTHER" id="PTHR35531:SF1">
    <property type="entry name" value="INNER MEMBRANE PROTEIN YBCI-RELATED"/>
    <property type="match status" value="1"/>
</dbReference>
<gene>
    <name evidence="2" type="ORF">J2S62_001217</name>
</gene>
<evidence type="ECO:0000313" key="2">
    <source>
        <dbReference type="EMBL" id="MDR7346960.1"/>
    </source>
</evidence>
<feature type="transmembrane region" description="Helical" evidence="1">
    <location>
        <begin position="136"/>
        <end position="155"/>
    </location>
</feature>
<feature type="transmembrane region" description="Helical" evidence="1">
    <location>
        <begin position="46"/>
        <end position="73"/>
    </location>
</feature>
<dbReference type="EMBL" id="JAVDYJ010000001">
    <property type="protein sequence ID" value="MDR7346960.1"/>
    <property type="molecule type" value="Genomic_DNA"/>
</dbReference>
<keyword evidence="1" id="KW-0812">Transmembrane</keyword>
<evidence type="ECO:0000313" key="3">
    <source>
        <dbReference type="Proteomes" id="UP001183794"/>
    </source>
</evidence>
<keyword evidence="2" id="KW-0378">Hydrolase</keyword>
<keyword evidence="3" id="KW-1185">Reference proteome</keyword>
<name>A0ABU2B027_9MICC</name>
<organism evidence="2 3">
    <name type="scientific">Enteractinococcus fodinae</name>
    <dbReference type="NCBI Taxonomy" id="684663"/>
    <lineage>
        <taxon>Bacteria</taxon>
        <taxon>Bacillati</taxon>
        <taxon>Actinomycetota</taxon>
        <taxon>Actinomycetes</taxon>
        <taxon>Micrococcales</taxon>
        <taxon>Micrococcaceae</taxon>
    </lineage>
</organism>
<dbReference type="RefSeq" id="WP_310172567.1">
    <property type="nucleotide sequence ID" value="NZ_BAABHE010000002.1"/>
</dbReference>
<dbReference type="GO" id="GO:0016787">
    <property type="term" value="F:hydrolase activity"/>
    <property type="evidence" value="ECO:0007669"/>
    <property type="project" value="UniProtKB-KW"/>
</dbReference>
<comment type="caution">
    <text evidence="2">The sequence shown here is derived from an EMBL/GenBank/DDBJ whole genome shotgun (WGS) entry which is preliminary data.</text>
</comment>